<feature type="domain" description="SET" evidence="1">
    <location>
        <begin position="5"/>
        <end position="148"/>
    </location>
</feature>
<reference evidence="2" key="1">
    <citation type="submission" date="2021-12" db="EMBL/GenBank/DDBJ databases">
        <authorList>
            <person name="Zaccaron A."/>
            <person name="Stergiopoulos I."/>
        </authorList>
    </citation>
    <scope>NUCLEOTIDE SEQUENCE</scope>
    <source>
        <strain evidence="2">Race5_Kim</strain>
    </source>
</reference>
<dbReference type="GeneID" id="71993582"/>
<dbReference type="SMART" id="SM00317">
    <property type="entry name" value="SET"/>
    <property type="match status" value="1"/>
</dbReference>
<dbReference type="RefSeq" id="XP_047769198.1">
    <property type="nucleotide sequence ID" value="XM_047912852.1"/>
</dbReference>
<dbReference type="EMBL" id="CP090174">
    <property type="protein sequence ID" value="UJO24832.1"/>
    <property type="molecule type" value="Genomic_DNA"/>
</dbReference>
<keyword evidence="3" id="KW-1185">Reference proteome</keyword>
<evidence type="ECO:0000313" key="3">
    <source>
        <dbReference type="Proteomes" id="UP000756132"/>
    </source>
</evidence>
<dbReference type="SUPFAM" id="SSF82199">
    <property type="entry name" value="SET domain"/>
    <property type="match status" value="1"/>
</dbReference>
<name>A0A9Q8PLZ5_PASFU</name>
<accession>A0A9Q8PLZ5</accession>
<dbReference type="PROSITE" id="PS50280">
    <property type="entry name" value="SET"/>
    <property type="match status" value="1"/>
</dbReference>
<dbReference type="AlphaFoldDB" id="A0A9Q8PLZ5"/>
<dbReference type="PANTHER" id="PTHR47332">
    <property type="entry name" value="SET DOMAIN-CONTAINING PROTEIN 5"/>
    <property type="match status" value="1"/>
</dbReference>
<sequence>MGSQHDTSLFDCISIPGKGYGLLATNDISPGTVIFQEGPIMRIDKPGSLLTEDDVSAAFDKLSTSEQEAIMALNEDKKLDRSRLMGIFKSNTFGNNDACWIHPTICRINHSCVPNTVTATDPCCIGDEVQVFAEKPIKAGEEITLSYNHQLYEITTARQRAVLLQRQYGFACDCPACAEGSAFRTLSDQRRLLIKELRQSLNGLQTSDFSILDNAEPTSHAAKAIPERALWVKEETPKTPIPPARRAAYNILQAKLRQVEGLPARDIAMNYWQAAEAMLQQILDMQTIVILSWAKAVRVLMEKAMGVMDAVRSPFDHDPQALREAWKAMQGRPCMRVGLSFLDGELEIPEKRRKRHADRRAWAVQIVKGGELRVLSRRELKEVLERGGEDDGGASAKSAAKEAAAAKSWHGKVREQVKDSGTVYKVLGATVTCAVPLAAWWILR</sequence>
<dbReference type="OrthoDB" id="3640265at2759"/>
<protein>
    <submittedName>
        <fullName evidence="2">SET domain-containing protein 5</fullName>
    </submittedName>
</protein>
<dbReference type="Gene3D" id="2.170.270.10">
    <property type="entry name" value="SET domain"/>
    <property type="match status" value="1"/>
</dbReference>
<dbReference type="InterPro" id="IPR046341">
    <property type="entry name" value="SET_dom_sf"/>
</dbReference>
<proteinExistence type="predicted"/>
<dbReference type="InterPro" id="IPR001214">
    <property type="entry name" value="SET_dom"/>
</dbReference>
<gene>
    <name evidence="2" type="ORF">CLAFUR5_13704</name>
</gene>
<organism evidence="2 3">
    <name type="scientific">Passalora fulva</name>
    <name type="common">Tomato leaf mold</name>
    <name type="synonym">Cladosporium fulvum</name>
    <dbReference type="NCBI Taxonomy" id="5499"/>
    <lineage>
        <taxon>Eukaryota</taxon>
        <taxon>Fungi</taxon>
        <taxon>Dikarya</taxon>
        <taxon>Ascomycota</taxon>
        <taxon>Pezizomycotina</taxon>
        <taxon>Dothideomycetes</taxon>
        <taxon>Dothideomycetidae</taxon>
        <taxon>Mycosphaerellales</taxon>
        <taxon>Mycosphaerellaceae</taxon>
        <taxon>Fulvia</taxon>
    </lineage>
</organism>
<dbReference type="Proteomes" id="UP000756132">
    <property type="component" value="Chromosome 12"/>
</dbReference>
<evidence type="ECO:0000313" key="2">
    <source>
        <dbReference type="EMBL" id="UJO24832.1"/>
    </source>
</evidence>
<evidence type="ECO:0000259" key="1">
    <source>
        <dbReference type="PROSITE" id="PS50280"/>
    </source>
</evidence>
<dbReference type="KEGG" id="ffu:CLAFUR5_13704"/>
<dbReference type="CDD" id="cd20071">
    <property type="entry name" value="SET_SMYD"/>
    <property type="match status" value="1"/>
</dbReference>
<dbReference type="PANTHER" id="PTHR47332:SF4">
    <property type="entry name" value="SET DOMAIN-CONTAINING PROTEIN 5"/>
    <property type="match status" value="1"/>
</dbReference>
<dbReference type="Pfam" id="PF00856">
    <property type="entry name" value="SET"/>
    <property type="match status" value="1"/>
</dbReference>
<dbReference type="InterPro" id="IPR053185">
    <property type="entry name" value="SET_domain_protein"/>
</dbReference>
<reference evidence="2" key="2">
    <citation type="journal article" date="2022" name="Microb. Genom.">
        <title>A chromosome-scale genome assembly of the tomato pathogen Cladosporium fulvum reveals a compartmentalized genome architecture and the presence of a dispensable chromosome.</title>
        <authorList>
            <person name="Zaccaron A.Z."/>
            <person name="Chen L.H."/>
            <person name="Samaras A."/>
            <person name="Stergiopoulos I."/>
        </authorList>
    </citation>
    <scope>NUCLEOTIDE SEQUENCE</scope>
    <source>
        <strain evidence="2">Race5_Kim</strain>
    </source>
</reference>